<name>A0A392ST65_9FABA</name>
<dbReference type="AlphaFoldDB" id="A0A392ST65"/>
<protein>
    <submittedName>
        <fullName evidence="2">Uncharacterized protein</fullName>
    </submittedName>
</protein>
<feature type="region of interest" description="Disordered" evidence="1">
    <location>
        <begin position="1"/>
        <end position="35"/>
    </location>
</feature>
<organism evidence="2 3">
    <name type="scientific">Trifolium medium</name>
    <dbReference type="NCBI Taxonomy" id="97028"/>
    <lineage>
        <taxon>Eukaryota</taxon>
        <taxon>Viridiplantae</taxon>
        <taxon>Streptophyta</taxon>
        <taxon>Embryophyta</taxon>
        <taxon>Tracheophyta</taxon>
        <taxon>Spermatophyta</taxon>
        <taxon>Magnoliopsida</taxon>
        <taxon>eudicotyledons</taxon>
        <taxon>Gunneridae</taxon>
        <taxon>Pentapetalae</taxon>
        <taxon>rosids</taxon>
        <taxon>fabids</taxon>
        <taxon>Fabales</taxon>
        <taxon>Fabaceae</taxon>
        <taxon>Papilionoideae</taxon>
        <taxon>50 kb inversion clade</taxon>
        <taxon>NPAAA clade</taxon>
        <taxon>Hologalegina</taxon>
        <taxon>IRL clade</taxon>
        <taxon>Trifolieae</taxon>
        <taxon>Trifolium</taxon>
    </lineage>
</organism>
<feature type="compositionally biased region" description="Basic and acidic residues" evidence="1">
    <location>
        <begin position="1"/>
        <end position="10"/>
    </location>
</feature>
<dbReference type="EMBL" id="LXQA010434532">
    <property type="protein sequence ID" value="MCI51607.1"/>
    <property type="molecule type" value="Genomic_DNA"/>
</dbReference>
<accession>A0A392ST65</accession>
<evidence type="ECO:0000313" key="3">
    <source>
        <dbReference type="Proteomes" id="UP000265520"/>
    </source>
</evidence>
<sequence>TGNVESHVEASVKTAIKPYVGSSGNASSEIEKTESEQVVKETLISDYHKLGETLDVSRTNTDVTLEQLSIPLFVPVAAADKATSETVNESVKEKTTTS</sequence>
<evidence type="ECO:0000313" key="2">
    <source>
        <dbReference type="EMBL" id="MCI51607.1"/>
    </source>
</evidence>
<proteinExistence type="predicted"/>
<reference evidence="2 3" key="1">
    <citation type="journal article" date="2018" name="Front. Plant Sci.">
        <title>Red Clover (Trifolium pratense) and Zigzag Clover (T. medium) - A Picture of Genomic Similarities and Differences.</title>
        <authorList>
            <person name="Dluhosova J."/>
            <person name="Istvanek J."/>
            <person name="Nedelnik J."/>
            <person name="Repkova J."/>
        </authorList>
    </citation>
    <scope>NUCLEOTIDE SEQUENCE [LARGE SCALE GENOMIC DNA]</scope>
    <source>
        <strain evidence="3">cv. 10/8</strain>
        <tissue evidence="2">Leaf</tissue>
    </source>
</reference>
<evidence type="ECO:0000256" key="1">
    <source>
        <dbReference type="SAM" id="MobiDB-lite"/>
    </source>
</evidence>
<comment type="caution">
    <text evidence="2">The sequence shown here is derived from an EMBL/GenBank/DDBJ whole genome shotgun (WGS) entry which is preliminary data.</text>
</comment>
<feature type="non-terminal residue" evidence="2">
    <location>
        <position position="98"/>
    </location>
</feature>
<feature type="non-terminal residue" evidence="2">
    <location>
        <position position="1"/>
    </location>
</feature>
<dbReference type="Proteomes" id="UP000265520">
    <property type="component" value="Unassembled WGS sequence"/>
</dbReference>
<keyword evidence="3" id="KW-1185">Reference proteome</keyword>